<dbReference type="RefSeq" id="WP_158740348.1">
    <property type="nucleotide sequence ID" value="NZ_JAFBEP010000008.1"/>
</dbReference>
<dbReference type="OrthoDB" id="2922at2"/>
<evidence type="ECO:0000256" key="2">
    <source>
        <dbReference type="ARBA" id="ARBA00033743"/>
    </source>
</evidence>
<gene>
    <name evidence="5" type="ORF">GND95_08055</name>
</gene>
<evidence type="ECO:0000256" key="3">
    <source>
        <dbReference type="ARBA" id="ARBA00033787"/>
    </source>
</evidence>
<name>A0A7C8LPW5_9FIRM</name>
<evidence type="ECO:0000256" key="1">
    <source>
        <dbReference type="ARBA" id="ARBA00033738"/>
    </source>
</evidence>
<organism evidence="5 6">
    <name type="scientific">Defluviitalea raffinosedens</name>
    <dbReference type="NCBI Taxonomy" id="1450156"/>
    <lineage>
        <taxon>Bacteria</taxon>
        <taxon>Bacillati</taxon>
        <taxon>Bacillota</taxon>
        <taxon>Clostridia</taxon>
        <taxon>Lachnospirales</taxon>
        <taxon>Defluviitaleaceae</taxon>
        <taxon>Defluviitalea</taxon>
    </lineage>
</organism>
<accession>A0A7C8LPW5</accession>
<dbReference type="GO" id="GO:0140737">
    <property type="term" value="C:encapsulin nanocompartment"/>
    <property type="evidence" value="ECO:0007669"/>
    <property type="project" value="UniProtKB-SubCell"/>
</dbReference>
<dbReference type="InterPro" id="IPR051429">
    <property type="entry name" value="Encapsulin_nc"/>
</dbReference>
<keyword evidence="3" id="KW-1284">Encapsulin nanocompartment</keyword>
<protein>
    <recommendedName>
        <fullName evidence="4">Type 1 encapsulin shell protein</fullName>
    </recommendedName>
</protein>
<dbReference type="AlphaFoldDB" id="A0A7C8LPW5"/>
<keyword evidence="6" id="KW-1185">Reference proteome</keyword>
<dbReference type="Pfam" id="PF04454">
    <property type="entry name" value="Linocin_M18"/>
    <property type="match status" value="1"/>
</dbReference>
<dbReference type="EMBL" id="WSLF01000006">
    <property type="protein sequence ID" value="KAE9634066.1"/>
    <property type="molecule type" value="Genomic_DNA"/>
</dbReference>
<dbReference type="Gene3D" id="3.30.2320.10">
    <property type="entry name" value="hypothetical protein PF0899 domain"/>
    <property type="match status" value="1"/>
</dbReference>
<evidence type="ECO:0000313" key="5">
    <source>
        <dbReference type="EMBL" id="KAE9634066.1"/>
    </source>
</evidence>
<proteinExistence type="inferred from homology"/>
<dbReference type="NCBIfam" id="NF041155">
    <property type="entry name" value="encap_f1"/>
    <property type="match status" value="1"/>
</dbReference>
<evidence type="ECO:0000256" key="4">
    <source>
        <dbReference type="ARBA" id="ARBA00050023"/>
    </source>
</evidence>
<dbReference type="PANTHER" id="PTHR37165">
    <property type="entry name" value="PEPTIDASE U56 FAMILY"/>
    <property type="match status" value="1"/>
</dbReference>
<dbReference type="InterPro" id="IPR007544">
    <property type="entry name" value="ENCAP"/>
</dbReference>
<dbReference type="Proteomes" id="UP000483018">
    <property type="component" value="Unassembled WGS sequence"/>
</dbReference>
<evidence type="ECO:0000313" key="6">
    <source>
        <dbReference type="Proteomes" id="UP000483018"/>
    </source>
</evidence>
<sequence>MDILKRSLAPLTDEAWKEIETRAQEVFESYLSARKFIHVEGPLGWNYTVLAEGRLTNIEGKDGEVYTGIYEAKPLIETRINFELSRWEMDNLIRGAKDIDLSPLEEAARKSALFEENVLYNGHASANIQGLQNASSHKPLPFGNNGSEIMDAITEGMLLLKRSFTKKPYTLVVGKEALKRIQREIQGDSLNKRITELLGGDIVYSEVADGALLVPYDHEDLEMTIGRDFSIGYETADEKRVQLFITESFTFRILDPDLIVKFTI</sequence>
<comment type="caution">
    <text evidence="5">The sequence shown here is derived from an EMBL/GenBank/DDBJ whole genome shotgun (WGS) entry which is preliminary data.</text>
</comment>
<dbReference type="Gene3D" id="3.30.2400.30">
    <property type="match status" value="1"/>
</dbReference>
<dbReference type="PIRSF" id="PIRSF019254">
    <property type="entry name" value="CFP29"/>
    <property type="match status" value="1"/>
</dbReference>
<comment type="similarity">
    <text evidence="2">Belongs to the encapsulin family. Family 1 subfamily.</text>
</comment>
<dbReference type="PANTHER" id="PTHR37165:SF1">
    <property type="entry name" value="TYPE 1 ENCAPSULIN SHELL PROTEIN"/>
    <property type="match status" value="1"/>
</dbReference>
<reference evidence="5 6" key="1">
    <citation type="submission" date="2019-12" db="EMBL/GenBank/DDBJ databases">
        <title>Defluviitalea raffinosedens, isolated from a biogas fermenter, genome sequencing and characterization.</title>
        <authorList>
            <person name="Rettenmaier R."/>
            <person name="Schneider M."/>
            <person name="Neuhaus K."/>
            <person name="Liebl W."/>
            <person name="Zverlov V."/>
        </authorList>
    </citation>
    <scope>NUCLEOTIDE SEQUENCE [LARGE SCALE GENOMIC DNA]</scope>
    <source>
        <strain evidence="5 6">249c-K6</strain>
    </source>
</reference>
<comment type="subcellular location">
    <subcellularLocation>
        <location evidence="1">Encapsulin nanocompartment</location>
    </subcellularLocation>
</comment>